<feature type="transmembrane region" description="Helical" evidence="6">
    <location>
        <begin position="12"/>
        <end position="32"/>
    </location>
</feature>
<dbReference type="PIRSF" id="PIRSF000441">
    <property type="entry name" value="CysE"/>
    <property type="match status" value="1"/>
</dbReference>
<proteinExistence type="inferred from homology"/>
<feature type="transmembrane region" description="Helical" evidence="6">
    <location>
        <begin position="44"/>
        <end position="66"/>
    </location>
</feature>
<dbReference type="GO" id="GO:0009001">
    <property type="term" value="F:serine O-acetyltransferase activity"/>
    <property type="evidence" value="ECO:0007669"/>
    <property type="project" value="UniProtKB-EC"/>
</dbReference>
<evidence type="ECO:0000256" key="2">
    <source>
        <dbReference type="ARBA" id="ARBA00022737"/>
    </source>
</evidence>
<evidence type="ECO:0000256" key="4">
    <source>
        <dbReference type="ARBA" id="ARBA00049486"/>
    </source>
</evidence>
<dbReference type="EC" id="2.3.1.30" evidence="5"/>
<dbReference type="InterPro" id="IPR011004">
    <property type="entry name" value="Trimer_LpxA-like_sf"/>
</dbReference>
<dbReference type="InterPro" id="IPR018357">
    <property type="entry name" value="Hexapep_transf_CS"/>
</dbReference>
<keyword evidence="2" id="KW-0677">Repeat</keyword>
<keyword evidence="6" id="KW-0472">Membrane</keyword>
<dbReference type="Proteomes" id="UP000032361">
    <property type="component" value="Unassembled WGS sequence"/>
</dbReference>
<dbReference type="InterPro" id="IPR001451">
    <property type="entry name" value="Hexapep"/>
</dbReference>
<name>A0A0D7W8G2_9FLAO</name>
<keyword evidence="8" id="KW-1185">Reference proteome</keyword>
<dbReference type="PROSITE" id="PS00101">
    <property type="entry name" value="HEXAPEP_TRANSFERASES"/>
    <property type="match status" value="1"/>
</dbReference>
<accession>A0A0D7W8G2</accession>
<evidence type="ECO:0000256" key="3">
    <source>
        <dbReference type="ARBA" id="ARBA00023315"/>
    </source>
</evidence>
<evidence type="ECO:0000256" key="6">
    <source>
        <dbReference type="SAM" id="Phobius"/>
    </source>
</evidence>
<evidence type="ECO:0000313" key="7">
    <source>
        <dbReference type="EMBL" id="KJD34112.1"/>
    </source>
</evidence>
<dbReference type="GO" id="GO:0005737">
    <property type="term" value="C:cytoplasm"/>
    <property type="evidence" value="ECO:0007669"/>
    <property type="project" value="InterPro"/>
</dbReference>
<dbReference type="InterPro" id="IPR005881">
    <property type="entry name" value="Ser_O-AcTrfase"/>
</dbReference>
<comment type="similarity">
    <text evidence="5">Belongs to the transferase hexapeptide repeat family.</text>
</comment>
<gene>
    <name evidence="7" type="ORF">PK35_05120</name>
</gene>
<dbReference type="Gene3D" id="1.10.3130.10">
    <property type="entry name" value="serine acetyltransferase, domain 1"/>
    <property type="match status" value="1"/>
</dbReference>
<protein>
    <recommendedName>
        <fullName evidence="5">Serine acetyltransferase</fullName>
        <ecNumber evidence="5">2.3.1.30</ecNumber>
    </recommendedName>
</protein>
<comment type="caution">
    <text evidence="7">The sequence shown here is derived from an EMBL/GenBank/DDBJ whole genome shotgun (WGS) entry which is preliminary data.</text>
</comment>
<evidence type="ECO:0000256" key="1">
    <source>
        <dbReference type="ARBA" id="ARBA00022679"/>
    </source>
</evidence>
<organism evidence="7 8">
    <name type="scientific">Neotamlana nanhaiensis</name>
    <dbReference type="NCBI Taxonomy" id="1382798"/>
    <lineage>
        <taxon>Bacteria</taxon>
        <taxon>Pseudomonadati</taxon>
        <taxon>Bacteroidota</taxon>
        <taxon>Flavobacteriia</taxon>
        <taxon>Flavobacteriales</taxon>
        <taxon>Flavobacteriaceae</taxon>
        <taxon>Neotamlana</taxon>
    </lineage>
</organism>
<dbReference type="InterPro" id="IPR042122">
    <property type="entry name" value="Ser_AcTrfase_N_sf"/>
</dbReference>
<dbReference type="GO" id="GO:0006535">
    <property type="term" value="P:cysteine biosynthetic process from serine"/>
    <property type="evidence" value="ECO:0007669"/>
    <property type="project" value="InterPro"/>
</dbReference>
<evidence type="ECO:0000256" key="5">
    <source>
        <dbReference type="PIRNR" id="PIRNR000441"/>
    </source>
</evidence>
<dbReference type="Pfam" id="PF00132">
    <property type="entry name" value="Hexapep"/>
    <property type="match status" value="1"/>
</dbReference>
<dbReference type="EMBL" id="JTDV01000002">
    <property type="protein sequence ID" value="KJD34112.1"/>
    <property type="molecule type" value="Genomic_DNA"/>
</dbReference>
<dbReference type="PATRIC" id="fig|1382798.3.peg.2200"/>
<evidence type="ECO:0000313" key="8">
    <source>
        <dbReference type="Proteomes" id="UP000032361"/>
    </source>
</evidence>
<comment type="catalytic activity">
    <reaction evidence="4 5">
        <text>L-serine + acetyl-CoA = O-acetyl-L-serine + CoA</text>
        <dbReference type="Rhea" id="RHEA:24560"/>
        <dbReference type="ChEBI" id="CHEBI:33384"/>
        <dbReference type="ChEBI" id="CHEBI:57287"/>
        <dbReference type="ChEBI" id="CHEBI:57288"/>
        <dbReference type="ChEBI" id="CHEBI:58340"/>
        <dbReference type="EC" id="2.3.1.30"/>
    </reaction>
</comment>
<sequence length="172" mass="19113">MKMFRKSKEDLIALKTVYNIPFIVAILSNRGWHALFVYRLSHFFWKIKIPIISMILTRIIHVIYAIDIDFKCKIEGGVIIIHGVGLVIGKGVEVKKGTIIYHQVTLGEKGSGVNDGYPQIGNNVILGSGAKLFGDIHIGNNSVVGPNVVLTRSLEDSKLVKFGFSSYEIKDK</sequence>
<dbReference type="AlphaFoldDB" id="A0A0D7W8G2"/>
<keyword evidence="6" id="KW-1133">Transmembrane helix</keyword>
<dbReference type="PANTHER" id="PTHR42811">
    <property type="entry name" value="SERINE ACETYLTRANSFERASE"/>
    <property type="match status" value="1"/>
</dbReference>
<keyword evidence="6" id="KW-0812">Transmembrane</keyword>
<keyword evidence="1 5" id="KW-0808">Transferase</keyword>
<reference evidence="7 8" key="1">
    <citation type="journal article" date="2015" name="Antonie Van Leeuwenhoek">
        <title>Tamlana nanhaiensis sp. nov., isolated from surface seawater collected from the South China Sea.</title>
        <authorList>
            <person name="Liu X."/>
            <person name="Lai Q."/>
            <person name="Du Y."/>
            <person name="Li G."/>
            <person name="Sun F."/>
            <person name="Shao Z."/>
        </authorList>
    </citation>
    <scope>NUCLEOTIDE SEQUENCE [LARGE SCALE GENOMIC DNA]</scope>
    <source>
        <strain evidence="7 8">FHC16</strain>
    </source>
</reference>
<dbReference type="SUPFAM" id="SSF51161">
    <property type="entry name" value="Trimeric LpxA-like enzymes"/>
    <property type="match status" value="1"/>
</dbReference>
<dbReference type="STRING" id="1382798.PK35_05120"/>
<dbReference type="Gene3D" id="2.160.10.10">
    <property type="entry name" value="Hexapeptide repeat proteins"/>
    <property type="match status" value="1"/>
</dbReference>
<keyword evidence="3 5" id="KW-0012">Acyltransferase</keyword>